<proteinExistence type="predicted"/>
<dbReference type="Proteomes" id="UP000199341">
    <property type="component" value="Unassembled WGS sequence"/>
</dbReference>
<dbReference type="InterPro" id="IPR000120">
    <property type="entry name" value="Amidase"/>
</dbReference>
<accession>A0A1H0HWP2</accession>
<dbReference type="Pfam" id="PF01425">
    <property type="entry name" value="Amidase"/>
    <property type="match status" value="1"/>
</dbReference>
<dbReference type="OrthoDB" id="182039at2"/>
<dbReference type="SUPFAM" id="SSF75304">
    <property type="entry name" value="Amidase signature (AS) enzymes"/>
    <property type="match status" value="1"/>
</dbReference>
<dbReference type="GO" id="GO:0016740">
    <property type="term" value="F:transferase activity"/>
    <property type="evidence" value="ECO:0007669"/>
    <property type="project" value="UniProtKB-KW"/>
</dbReference>
<dbReference type="PANTHER" id="PTHR11895:SF67">
    <property type="entry name" value="AMIDASE DOMAIN-CONTAINING PROTEIN"/>
    <property type="match status" value="1"/>
</dbReference>
<reference evidence="2 3" key="1">
    <citation type="submission" date="2016-10" db="EMBL/GenBank/DDBJ databases">
        <authorList>
            <person name="de Groot N.N."/>
        </authorList>
    </citation>
    <scope>NUCLEOTIDE SEQUENCE [LARGE SCALE GENOMIC DNA]</scope>
    <source>
        <strain evidence="2 3">CGMCC 4.2022</strain>
    </source>
</reference>
<feature type="domain" description="Amidase" evidence="1">
    <location>
        <begin position="16"/>
        <end position="414"/>
    </location>
</feature>
<evidence type="ECO:0000313" key="2">
    <source>
        <dbReference type="EMBL" id="SDO23593.1"/>
    </source>
</evidence>
<dbReference type="RefSeq" id="WP_093785778.1">
    <property type="nucleotide sequence ID" value="NZ_FNIE01000008.1"/>
</dbReference>
<keyword evidence="2" id="KW-0808">Transferase</keyword>
<dbReference type="STRING" id="310781.SAMN05216259_108237"/>
<dbReference type="PANTHER" id="PTHR11895">
    <property type="entry name" value="TRANSAMIDASE"/>
    <property type="match status" value="1"/>
</dbReference>
<gene>
    <name evidence="2" type="ORF">SAMN05216259_108237</name>
</gene>
<name>A0A1H0HWP2_9ACTN</name>
<evidence type="ECO:0000259" key="1">
    <source>
        <dbReference type="Pfam" id="PF01425"/>
    </source>
</evidence>
<organism evidence="2 3">
    <name type="scientific">Actinacidiphila guanduensis</name>
    <dbReference type="NCBI Taxonomy" id="310781"/>
    <lineage>
        <taxon>Bacteria</taxon>
        <taxon>Bacillati</taxon>
        <taxon>Actinomycetota</taxon>
        <taxon>Actinomycetes</taxon>
        <taxon>Kitasatosporales</taxon>
        <taxon>Streptomycetaceae</taxon>
        <taxon>Actinacidiphila</taxon>
    </lineage>
</organism>
<evidence type="ECO:0000313" key="3">
    <source>
        <dbReference type="Proteomes" id="UP000199341"/>
    </source>
</evidence>
<protein>
    <submittedName>
        <fullName evidence="2">Asp-tRNAAsn/Glu-tRNAGln amidotransferase A subunit</fullName>
    </submittedName>
</protein>
<dbReference type="EMBL" id="FNIE01000008">
    <property type="protein sequence ID" value="SDO23593.1"/>
    <property type="molecule type" value="Genomic_DNA"/>
</dbReference>
<dbReference type="Gene3D" id="3.90.1300.10">
    <property type="entry name" value="Amidase signature (AS) domain"/>
    <property type="match status" value="1"/>
</dbReference>
<keyword evidence="3" id="KW-1185">Reference proteome</keyword>
<dbReference type="InterPro" id="IPR023631">
    <property type="entry name" value="Amidase_dom"/>
</dbReference>
<sequence>MDTWTYAPGGGPFATLDELCDRIDTLDADLHAFVADCETSEERRVRLAAELRAVHERWPDPRARPALFGVAVGVKDIVRVDGLPTRAGSHLPAAALAGAQAAVVDRLRAAGALVAGKTVTAEFAILAPGPTRNPHHPAHTPGGSSSGSAAAVAAGMVPLAIGTQTVGSVIRPAAYCGVVGFKPTAARIPVDGVVPNAPTYDTLGLHGPTPEAVETAASVLCDGWRPAEDTGRRPVLAVPEGPYLERAGTEARDAFERHVAALREGGFTVRRAPAFADFEQDVADLFTVNRYEAARSHAEWFEEYGPLYREETAAVVRQGRAITRTEYEEGLRRRDAFRARLAAATDAAGADLWISPAATGPAPRGLATTGSSIMCLPWSSAGWPSVSVPAGRAANGLPLGLQLAARPGSDELLLRRARPIAALMPPTGPPPAR</sequence>
<dbReference type="InterPro" id="IPR036928">
    <property type="entry name" value="AS_sf"/>
</dbReference>
<dbReference type="AlphaFoldDB" id="A0A1H0HWP2"/>